<dbReference type="EMBL" id="AK341390">
    <property type="protein sequence ID" value="BAH71796.1"/>
    <property type="molecule type" value="mRNA"/>
</dbReference>
<sequence length="189" mass="21941">MLKHILLALCFMAYIIENIGALEPGQRKDQFDRLVKCYDQMFSYGVITTVKGIRNVGNFKTLLIDIYTKHKLKTITHSGDAPETSVNNQGNNIRTFTSEISVDSTVFKNEDYFGIFKNIFTYRFKDVWEPQDLITKFNKMKYISSVYPDPINKFINEYSSDNATEYLRSASLFCAQYSVYPTFEEPVFC</sequence>
<proteinExistence type="evidence at transcript level"/>
<accession>C4WV76</accession>
<dbReference type="AlphaFoldDB" id="C4WV76"/>
<evidence type="ECO:0000256" key="1">
    <source>
        <dbReference type="SAM" id="SignalP"/>
    </source>
</evidence>
<name>C4WV76_ACYPI</name>
<feature type="signal peptide" evidence="1">
    <location>
        <begin position="1"/>
        <end position="21"/>
    </location>
</feature>
<reference evidence="2" key="1">
    <citation type="submission" date="2009-06" db="EMBL/GenBank/DDBJ databases">
        <title>A full-length cDNA resource of the pea aphid, Acyrthosiphon pisum.</title>
        <authorList>
            <person name="Shigenobu S."/>
            <person name="Nakabachi A."/>
            <person name="Richards S."/>
        </authorList>
    </citation>
    <scope>NUCLEOTIDE SEQUENCE</scope>
    <source>
        <strain evidence="2">LSR1</strain>
        <tissue evidence="2">Whole body</tissue>
    </source>
</reference>
<evidence type="ECO:0000313" key="2">
    <source>
        <dbReference type="EMBL" id="BAH71796.1"/>
    </source>
</evidence>
<dbReference type="RefSeq" id="NP_001191953.1">
    <property type="nucleotide sequence ID" value="NM_001205024.1"/>
</dbReference>
<dbReference type="GeneID" id="100534636"/>
<organism evidence="2">
    <name type="scientific">Acyrthosiphon pisum</name>
    <name type="common">Pea aphid</name>
    <dbReference type="NCBI Taxonomy" id="7029"/>
    <lineage>
        <taxon>Eukaryota</taxon>
        <taxon>Metazoa</taxon>
        <taxon>Ecdysozoa</taxon>
        <taxon>Arthropoda</taxon>
        <taxon>Hexapoda</taxon>
        <taxon>Insecta</taxon>
        <taxon>Pterygota</taxon>
        <taxon>Neoptera</taxon>
        <taxon>Paraneoptera</taxon>
        <taxon>Hemiptera</taxon>
        <taxon>Sternorrhyncha</taxon>
        <taxon>Aphidomorpha</taxon>
        <taxon>Aphidoidea</taxon>
        <taxon>Aphididae</taxon>
        <taxon>Macrosiphini</taxon>
        <taxon>Acyrthosiphon</taxon>
    </lineage>
</organism>
<keyword evidence="1" id="KW-0732">Signal</keyword>
<protein>
    <submittedName>
        <fullName evidence="2">Uncharacterized protein</fullName>
    </submittedName>
</protein>
<feature type="chain" id="PRO_5002945465" evidence="1">
    <location>
        <begin position="22"/>
        <end position="189"/>
    </location>
</feature>